<evidence type="ECO:0000259" key="8">
    <source>
        <dbReference type="Pfam" id="PF00462"/>
    </source>
</evidence>
<keyword evidence="12" id="KW-1185">Reference proteome</keyword>
<comment type="function">
    <text evidence="1">Has a glutathione-disulfide oxidoreductase activity in the presence of NADPH and glutathione reductase. Reduces low molecular weight disulfides and proteins.</text>
</comment>
<organism evidence="13">
    <name type="scientific">Hymenolepis diminuta</name>
    <name type="common">Rat tapeworm</name>
    <dbReference type="NCBI Taxonomy" id="6216"/>
    <lineage>
        <taxon>Eukaryota</taxon>
        <taxon>Metazoa</taxon>
        <taxon>Spiralia</taxon>
        <taxon>Lophotrochozoa</taxon>
        <taxon>Platyhelminthes</taxon>
        <taxon>Cestoda</taxon>
        <taxon>Eucestoda</taxon>
        <taxon>Cyclophyllidea</taxon>
        <taxon>Hymenolepididae</taxon>
        <taxon>Hymenolepis</taxon>
    </lineage>
</organism>
<dbReference type="InterPro" id="IPR036249">
    <property type="entry name" value="Thioredoxin-like_sf"/>
</dbReference>
<dbReference type="InterPro" id="IPR014025">
    <property type="entry name" value="Glutaredoxin_subgr"/>
</dbReference>
<evidence type="ECO:0000256" key="4">
    <source>
        <dbReference type="ARBA" id="ARBA00022448"/>
    </source>
</evidence>
<dbReference type="PROSITE" id="PS51354">
    <property type="entry name" value="GLUTAREDOXIN_2"/>
    <property type="match status" value="1"/>
</dbReference>
<evidence type="ECO:0000313" key="9">
    <source>
        <dbReference type="EMBL" id="VDL33834.1"/>
    </source>
</evidence>
<dbReference type="PRINTS" id="PR00160">
    <property type="entry name" value="GLUTAREDOXIN"/>
</dbReference>
<name>A0A0R3SF90_HYMDI</name>
<keyword evidence="5" id="KW-0249">Electron transport</keyword>
<dbReference type="Proteomes" id="UP000274504">
    <property type="component" value="Unassembled WGS sequence"/>
</dbReference>
<dbReference type="PANTHER" id="PTHR46185:SF1">
    <property type="entry name" value="GLUTAREDOXIN-1"/>
    <property type="match status" value="1"/>
</dbReference>
<dbReference type="NCBIfam" id="TIGR02180">
    <property type="entry name" value="GRX_euk"/>
    <property type="match status" value="1"/>
</dbReference>
<evidence type="ECO:0000256" key="5">
    <source>
        <dbReference type="ARBA" id="ARBA00022982"/>
    </source>
</evidence>
<evidence type="ECO:0000256" key="2">
    <source>
        <dbReference type="ARBA" id="ARBA00007787"/>
    </source>
</evidence>
<evidence type="ECO:0000256" key="1">
    <source>
        <dbReference type="ARBA" id="ARBA00002549"/>
    </source>
</evidence>
<protein>
    <recommendedName>
        <fullName evidence="3">Glutaredoxin-1</fullName>
    </recommendedName>
</protein>
<dbReference type="InterPro" id="IPR002109">
    <property type="entry name" value="Glutaredoxin"/>
</dbReference>
<dbReference type="AlphaFoldDB" id="A0A0R3SF90"/>
<evidence type="ECO:0000256" key="6">
    <source>
        <dbReference type="ARBA" id="ARBA00023157"/>
    </source>
</evidence>
<gene>
    <name evidence="9" type="ORF">HDID_LOCUS3485</name>
    <name evidence="10" type="ORF">WMSIL1_LOCUS7736</name>
</gene>
<dbReference type="InterPro" id="IPR011767">
    <property type="entry name" value="GLR_AS"/>
</dbReference>
<accession>A0A0R3SF90</accession>
<sequence length="116" mass="13165">MGNFMKYRHSSKVEDFVQEQIKSAHVVMFVKKSCPYCSNAIDILQSYYGPNFTENDIRVIDIAKRPDRQAIQDYLKSITGERTVPRIFIGKSCIGGCSDLDELKKSGVLADLLNQK</sequence>
<evidence type="ECO:0000313" key="12">
    <source>
        <dbReference type="Proteomes" id="UP000321570"/>
    </source>
</evidence>
<dbReference type="GO" id="GO:0005739">
    <property type="term" value="C:mitochondrion"/>
    <property type="evidence" value="ECO:0007669"/>
    <property type="project" value="TreeGrafter"/>
</dbReference>
<dbReference type="Proteomes" id="UP000321570">
    <property type="component" value="Unassembled WGS sequence"/>
</dbReference>
<evidence type="ECO:0000256" key="3">
    <source>
        <dbReference type="ARBA" id="ARBA00013662"/>
    </source>
</evidence>
<dbReference type="GO" id="GO:0015038">
    <property type="term" value="F:glutathione disulfide oxidoreductase activity"/>
    <property type="evidence" value="ECO:0007669"/>
    <property type="project" value="TreeGrafter"/>
</dbReference>
<dbReference type="InterPro" id="IPR011899">
    <property type="entry name" value="Glutaredoxin_euk/vir"/>
</dbReference>
<reference evidence="10 12" key="3">
    <citation type="submission" date="2019-07" db="EMBL/GenBank/DDBJ databases">
        <authorList>
            <person name="Jastrzebski P J."/>
            <person name="Paukszto L."/>
            <person name="Jastrzebski P J."/>
        </authorList>
    </citation>
    <scope>NUCLEOTIDE SEQUENCE [LARGE SCALE GENOMIC DNA]</scope>
    <source>
        <strain evidence="10 12">WMS-il1</strain>
    </source>
</reference>
<evidence type="ECO:0000313" key="10">
    <source>
        <dbReference type="EMBL" id="VUZ48292.1"/>
    </source>
</evidence>
<proteinExistence type="inferred from homology"/>
<dbReference type="PANTHER" id="PTHR46185">
    <property type="entry name" value="GLUTAREDOXIN-1"/>
    <property type="match status" value="1"/>
</dbReference>
<dbReference type="EMBL" id="UYSG01001070">
    <property type="protein sequence ID" value="VDL33834.1"/>
    <property type="molecule type" value="Genomic_DNA"/>
</dbReference>
<evidence type="ECO:0000313" key="13">
    <source>
        <dbReference type="WBParaSite" id="HDID_0000348701-mRNA-1"/>
    </source>
</evidence>
<reference evidence="13" key="1">
    <citation type="submission" date="2017-02" db="UniProtKB">
        <authorList>
            <consortium name="WormBaseParasite"/>
        </authorList>
    </citation>
    <scope>IDENTIFICATION</scope>
</reference>
<comment type="similarity">
    <text evidence="2">Belongs to the glutaredoxin family.</text>
</comment>
<dbReference type="Pfam" id="PF00462">
    <property type="entry name" value="Glutaredoxin"/>
    <property type="match status" value="1"/>
</dbReference>
<keyword evidence="7" id="KW-0676">Redox-active center</keyword>
<keyword evidence="4" id="KW-0813">Transport</keyword>
<dbReference type="EMBL" id="CABIJS010000288">
    <property type="protein sequence ID" value="VUZ48292.1"/>
    <property type="molecule type" value="Genomic_DNA"/>
</dbReference>
<evidence type="ECO:0000313" key="11">
    <source>
        <dbReference type="Proteomes" id="UP000274504"/>
    </source>
</evidence>
<dbReference type="SUPFAM" id="SSF52833">
    <property type="entry name" value="Thioredoxin-like"/>
    <property type="match status" value="1"/>
</dbReference>
<dbReference type="CDD" id="cd03419">
    <property type="entry name" value="GRX_GRXh_1_2_like"/>
    <property type="match status" value="1"/>
</dbReference>
<dbReference type="OrthoDB" id="418495at2759"/>
<feature type="domain" description="Glutaredoxin" evidence="8">
    <location>
        <begin position="26"/>
        <end position="94"/>
    </location>
</feature>
<evidence type="ECO:0000256" key="7">
    <source>
        <dbReference type="ARBA" id="ARBA00023284"/>
    </source>
</evidence>
<dbReference type="STRING" id="6216.A0A0R3SF90"/>
<keyword evidence="6" id="KW-1015">Disulfide bond</keyword>
<dbReference type="Gene3D" id="3.40.30.10">
    <property type="entry name" value="Glutaredoxin"/>
    <property type="match status" value="1"/>
</dbReference>
<dbReference type="PROSITE" id="PS00195">
    <property type="entry name" value="GLUTAREDOXIN_1"/>
    <property type="match status" value="1"/>
</dbReference>
<reference evidence="9 11" key="2">
    <citation type="submission" date="2018-11" db="EMBL/GenBank/DDBJ databases">
        <authorList>
            <consortium name="Pathogen Informatics"/>
        </authorList>
    </citation>
    <scope>NUCLEOTIDE SEQUENCE [LARGE SCALE GENOMIC DNA]</scope>
</reference>
<dbReference type="InterPro" id="IPR047185">
    <property type="entry name" value="GLRX1"/>
</dbReference>
<dbReference type="WBParaSite" id="HDID_0000348701-mRNA-1">
    <property type="protein sequence ID" value="HDID_0000348701-mRNA-1"/>
    <property type="gene ID" value="HDID_0000348701"/>
</dbReference>